<keyword evidence="1" id="KW-0812">Transmembrane</keyword>
<reference evidence="3" key="1">
    <citation type="submission" date="2020-07" db="EMBL/GenBank/DDBJ databases">
        <title>Vallitalea pronyensis genome.</title>
        <authorList>
            <person name="Postec A."/>
        </authorList>
    </citation>
    <scope>NUCLEOTIDE SEQUENCE</scope>
    <source>
        <strain evidence="3">FatNI3</strain>
    </source>
</reference>
<accession>A0A8J8SF69</accession>
<sequence length="354" mass="39912">MLIKAVKIAGVLLLICLVFVIGYLVFMTVTDYKPHAVIALNTENNKGQVLTHNTDITATIYNIGYCGLDKDQDFFMDGGTGSRSESKDKTLENLEGVTTFLQGQASDFILLQEVDQKATRSQKVNQYEHLKDAFSDYSATFAINYKVPWVPVPLSKPHGAVESGLATFSQYKMDRSNRHQYPGKEKWPRQLVLLDRCMIESRVPVEDGKELVLINSHLSAYDKGGTIRKQQLGFLETFIVEEYNKGNYVVVGGDWNHLLPSTNLDVFEATQSWPEWLQSMPEDFSPEGFKWGYDNTVPTNRTVDRAYKEGVNFVSIIDGFLVSPNVTIVDVEGHDLGFEHADHQPVTLIFNLKD</sequence>
<keyword evidence="3" id="KW-0540">Nuclease</keyword>
<keyword evidence="3" id="KW-0378">Hydrolase</keyword>
<dbReference type="EMBL" id="CP058649">
    <property type="protein sequence ID" value="QUI20954.1"/>
    <property type="molecule type" value="Genomic_DNA"/>
</dbReference>
<evidence type="ECO:0000313" key="3">
    <source>
        <dbReference type="EMBL" id="QUI20954.1"/>
    </source>
</evidence>
<organism evidence="3 4">
    <name type="scientific">Vallitalea pronyensis</name>
    <dbReference type="NCBI Taxonomy" id="1348613"/>
    <lineage>
        <taxon>Bacteria</taxon>
        <taxon>Bacillati</taxon>
        <taxon>Bacillota</taxon>
        <taxon>Clostridia</taxon>
        <taxon>Lachnospirales</taxon>
        <taxon>Vallitaleaceae</taxon>
        <taxon>Vallitalea</taxon>
    </lineage>
</organism>
<feature type="transmembrane region" description="Helical" evidence="1">
    <location>
        <begin position="6"/>
        <end position="26"/>
    </location>
</feature>
<evidence type="ECO:0000259" key="2">
    <source>
        <dbReference type="Pfam" id="PF03372"/>
    </source>
</evidence>
<evidence type="ECO:0000256" key="1">
    <source>
        <dbReference type="SAM" id="Phobius"/>
    </source>
</evidence>
<feature type="domain" description="Endonuclease/exonuclease/phosphatase" evidence="2">
    <location>
        <begin position="93"/>
        <end position="335"/>
    </location>
</feature>
<dbReference type="GO" id="GO:0016020">
    <property type="term" value="C:membrane"/>
    <property type="evidence" value="ECO:0007669"/>
    <property type="project" value="GOC"/>
</dbReference>
<name>A0A8J8SF69_9FIRM</name>
<dbReference type="SUPFAM" id="SSF56219">
    <property type="entry name" value="DNase I-like"/>
    <property type="match status" value="1"/>
</dbReference>
<dbReference type="InterPro" id="IPR005135">
    <property type="entry name" value="Endo/exonuclease/phosphatase"/>
</dbReference>
<dbReference type="AlphaFoldDB" id="A0A8J8SF69"/>
<keyword evidence="4" id="KW-1185">Reference proteome</keyword>
<dbReference type="Pfam" id="PF03372">
    <property type="entry name" value="Exo_endo_phos"/>
    <property type="match status" value="1"/>
</dbReference>
<keyword evidence="1" id="KW-0472">Membrane</keyword>
<dbReference type="GO" id="GO:0004519">
    <property type="term" value="F:endonuclease activity"/>
    <property type="evidence" value="ECO:0007669"/>
    <property type="project" value="UniProtKB-KW"/>
</dbReference>
<dbReference type="RefSeq" id="WP_212696413.1">
    <property type="nucleotide sequence ID" value="NZ_CP058649.1"/>
</dbReference>
<proteinExistence type="predicted"/>
<dbReference type="KEGG" id="vpy:HZI73_00980"/>
<protein>
    <submittedName>
        <fullName evidence="3">Endonuclease/exonuclease/phosphatase family protein</fullName>
    </submittedName>
</protein>
<dbReference type="InterPro" id="IPR036691">
    <property type="entry name" value="Endo/exonu/phosph_ase_sf"/>
</dbReference>
<dbReference type="PANTHER" id="PTHR14859">
    <property type="entry name" value="CALCOFLUOR WHITE HYPERSENSITIVE PROTEIN PRECURSOR"/>
    <property type="match status" value="1"/>
</dbReference>
<keyword evidence="3" id="KW-0255">Endonuclease</keyword>
<keyword evidence="1" id="KW-1133">Transmembrane helix</keyword>
<evidence type="ECO:0000313" key="4">
    <source>
        <dbReference type="Proteomes" id="UP000683246"/>
    </source>
</evidence>
<dbReference type="InterPro" id="IPR051916">
    <property type="entry name" value="GPI-anchor_lipid_remodeler"/>
</dbReference>
<dbReference type="PANTHER" id="PTHR14859:SF1">
    <property type="entry name" value="PGAP2-INTERACTING PROTEIN"/>
    <property type="match status" value="1"/>
</dbReference>
<dbReference type="Proteomes" id="UP000683246">
    <property type="component" value="Chromosome"/>
</dbReference>
<dbReference type="Gene3D" id="3.60.10.10">
    <property type="entry name" value="Endonuclease/exonuclease/phosphatase"/>
    <property type="match status" value="1"/>
</dbReference>
<dbReference type="GO" id="GO:0006506">
    <property type="term" value="P:GPI anchor biosynthetic process"/>
    <property type="evidence" value="ECO:0007669"/>
    <property type="project" value="TreeGrafter"/>
</dbReference>
<gene>
    <name evidence="3" type="ORF">HZI73_00980</name>
</gene>